<keyword evidence="2" id="KW-1185">Reference proteome</keyword>
<dbReference type="Proteomes" id="UP001236507">
    <property type="component" value="Unassembled WGS sequence"/>
</dbReference>
<dbReference type="EMBL" id="JASHIF010000027">
    <property type="protein sequence ID" value="MDI9862234.1"/>
    <property type="molecule type" value="Genomic_DNA"/>
</dbReference>
<comment type="caution">
    <text evidence="1">The sequence shown here is derived from an EMBL/GenBank/DDBJ whole genome shotgun (WGS) entry which is preliminary data.</text>
</comment>
<protein>
    <submittedName>
        <fullName evidence="1">Uncharacterized protein</fullName>
    </submittedName>
</protein>
<organism evidence="1 2">
    <name type="scientific">Flectobacillus roseus</name>
    <dbReference type="NCBI Taxonomy" id="502259"/>
    <lineage>
        <taxon>Bacteria</taxon>
        <taxon>Pseudomonadati</taxon>
        <taxon>Bacteroidota</taxon>
        <taxon>Cytophagia</taxon>
        <taxon>Cytophagales</taxon>
        <taxon>Flectobacillaceae</taxon>
        <taxon>Flectobacillus</taxon>
    </lineage>
</organism>
<reference evidence="1 2" key="1">
    <citation type="submission" date="2023-05" db="EMBL/GenBank/DDBJ databases">
        <title>Novel species of genus Flectobacillus isolated from stream in China.</title>
        <authorList>
            <person name="Lu H."/>
        </authorList>
    </citation>
    <scope>NUCLEOTIDE SEQUENCE [LARGE SCALE GENOMIC DNA]</scope>
    <source>
        <strain evidence="1 2">KCTC 42575</strain>
    </source>
</reference>
<sequence length="44" mass="5403">METLFKCFDIQWYHKSSYKRILGEFEALDELLVEMLQQTLKDDF</sequence>
<evidence type="ECO:0000313" key="1">
    <source>
        <dbReference type="EMBL" id="MDI9862234.1"/>
    </source>
</evidence>
<name>A0ABT6YF66_9BACT</name>
<dbReference type="RefSeq" id="WP_283346506.1">
    <property type="nucleotide sequence ID" value="NZ_JASHIF010000027.1"/>
</dbReference>
<evidence type="ECO:0000313" key="2">
    <source>
        <dbReference type="Proteomes" id="UP001236507"/>
    </source>
</evidence>
<accession>A0ABT6YF66</accession>
<gene>
    <name evidence="1" type="ORF">QM524_23625</name>
</gene>
<proteinExistence type="predicted"/>